<keyword evidence="2 3" id="KW-0812">Transmembrane</keyword>
<feature type="region of interest" description="Disordered" evidence="1">
    <location>
        <begin position="777"/>
        <end position="882"/>
    </location>
</feature>
<evidence type="ECO:0000313" key="4">
    <source>
        <dbReference type="Proteomes" id="UP000028840"/>
    </source>
</evidence>
<dbReference type="EMBL" id="AEYJ02000706">
    <property type="protein sequence ID" value="KFH08023.1"/>
    <property type="molecule type" value="Genomic_DNA"/>
</dbReference>
<name>A0A086Q5Z1_TOXGO</name>
<protein>
    <submittedName>
        <fullName evidence="3">Putative transmembrane protein</fullName>
    </submittedName>
</protein>
<dbReference type="OrthoDB" id="332956at2759"/>
<organism evidence="3 4">
    <name type="scientific">Toxoplasma gondii VAND</name>
    <dbReference type="NCBI Taxonomy" id="933077"/>
    <lineage>
        <taxon>Eukaryota</taxon>
        <taxon>Sar</taxon>
        <taxon>Alveolata</taxon>
        <taxon>Apicomplexa</taxon>
        <taxon>Conoidasida</taxon>
        <taxon>Coccidia</taxon>
        <taxon>Eucoccidiorida</taxon>
        <taxon>Eimeriorina</taxon>
        <taxon>Sarcocystidae</taxon>
        <taxon>Toxoplasma</taxon>
    </lineage>
</organism>
<feature type="compositionally biased region" description="Pro residues" evidence="1">
    <location>
        <begin position="256"/>
        <end position="267"/>
    </location>
</feature>
<accession>A0A086Q5Z1</accession>
<feature type="region of interest" description="Disordered" evidence="1">
    <location>
        <begin position="220"/>
        <end position="464"/>
    </location>
</feature>
<reference evidence="3 4" key="1">
    <citation type="submission" date="2014-08" db="EMBL/GenBank/DDBJ databases">
        <authorList>
            <person name="Sibley D."/>
            <person name="Venepally P."/>
            <person name="Karamycheva S."/>
            <person name="Hadjithomas M."/>
            <person name="Khan A."/>
            <person name="Brunk B."/>
            <person name="Roos D."/>
            <person name="Caler E."/>
            <person name="Lorenzi H."/>
        </authorList>
    </citation>
    <scope>NUCLEOTIDE SEQUENCE [LARGE SCALE GENOMIC DNA]</scope>
    <source>
        <strain evidence="3 4">VAND</strain>
    </source>
</reference>
<gene>
    <name evidence="3" type="ORF">TGVAND_215690</name>
</gene>
<evidence type="ECO:0000256" key="2">
    <source>
        <dbReference type="SAM" id="Phobius"/>
    </source>
</evidence>
<feature type="compositionally biased region" description="Basic and acidic residues" evidence="1">
    <location>
        <begin position="803"/>
        <end position="839"/>
    </location>
</feature>
<dbReference type="Proteomes" id="UP000028840">
    <property type="component" value="Unassembled WGS sequence"/>
</dbReference>
<reference evidence="3 4" key="2">
    <citation type="journal article" date="2015" name="Eukaryot. Cell">
        <title>Genetic mapping reveals that sinefungin resistance in Toxoplasma gondii is controlled by a putative amino acid transporter locus that can be used as a negative selectable marker.</title>
        <authorList>
            <person name="Behnke M.S."/>
            <person name="Khan A."/>
            <person name="Sibley L.D."/>
        </authorList>
    </citation>
    <scope>NUCLEOTIDE SEQUENCE [LARGE SCALE GENOMIC DNA]</scope>
    <source>
        <strain evidence="3 4">VAND</strain>
    </source>
</reference>
<feature type="compositionally biased region" description="Basic and acidic residues" evidence="1">
    <location>
        <begin position="618"/>
        <end position="632"/>
    </location>
</feature>
<comment type="caution">
    <text evidence="3">The sequence shown here is derived from an EMBL/GenBank/DDBJ whole genome shotgun (WGS) entry which is preliminary data.</text>
</comment>
<feature type="compositionally biased region" description="Low complexity" evidence="1">
    <location>
        <begin position="354"/>
        <end position="390"/>
    </location>
</feature>
<feature type="compositionally biased region" description="Basic and acidic residues" evidence="1">
    <location>
        <begin position="645"/>
        <end position="686"/>
    </location>
</feature>
<keyword evidence="2" id="KW-0472">Membrane</keyword>
<feature type="compositionally biased region" description="Basic and acidic residues" evidence="1">
    <location>
        <begin position="918"/>
        <end position="942"/>
    </location>
</feature>
<keyword evidence="2" id="KW-1133">Transmembrane helix</keyword>
<feature type="compositionally biased region" description="Basic and acidic residues" evidence="1">
    <location>
        <begin position="299"/>
        <end position="315"/>
    </location>
</feature>
<sequence>MHPRGRTRVLCASSVVPAPPLSRRHRWRQFFSSLLSAWFFFVFTFGVSLILIGRGAAASLLSRAPSWGGPLVSIHPRRSVDGSASRSAAAYSDFSSRQPVRDHSSFGDERLGNDFCSSRRGSLRFPVPLRKTFSSPSLTFQSLTVSLPSSPSVPTSPHSSSSAFKSSHIFALPFSSSSASSTPSTASSPLSPTASPPLSSTSFSSFSFVPLSSLYLRSSSRWSRRPRGKEKTSWGSSLRLAPTSGDVEDDGDDLRFPPPPPPPPPPSSSSRPVSSQDVAALGISPDLSEADVRASQGRKAFEDARRKSSRPDGRRTAPAKKGLPESATKPPLFAESASHPRRRSSSMRPPPRFSPSSSLPPLSYRAVPSPSPQSAVPSSSPSSLAAASPVEQSAEACSTSGSQRRGDPRRRVLGEKATEAERGGRKRESFRSEKEARGKGGADEKGDKGEESKESKESKDSRPTMEECVELLEWLVAENVEIDASVLTVDSRAASLRLLLPHAASQFLPTQVQLRREDYHPLRSFSASPTDAESALEPKKKSPFAFVRHPLRLTSQASTSVGPSLPFTWMYTSDSEQLSPEHVQAKRWELLRPGDHLRVRVARAEVPDGRSFVAEHPAALRETETEEGRGNGEGRNAYAEGEETPGERAKKETRDENTEETEGKKDGDERAGRGEQEEEKREEENLRFGNGGGKKGKKRGISLRIAFGWPPAEAKEELENWRQVKAEAERRLGENGRKNVTGERLKAGLEKLIHQDIAWALPRLSPLEVTSYLPAHLTSPRLHPHPSETLDAKRRRGPSSLLQEKKALLEEIRKTQREERSSETRSRENAPEGGARDADSAGGSADSGVQTPERDRGVSSSGVQTPEQDWIPPLKPPSRQPHRSRIIGILNDFLLVEVDVAKRERAKGETGTDEGEGEETKRNSNGEDGESHTREQEGKGKDTLVALLPIEEFGHILEWVRHREKVYIHRNTFTYGLTMRGNKPWEGFRFAEDEKTGRNDELESKAPPSSIDLYFSCVQKFPLDLDFPATSSLTAFLPPIRGPPRCPAAGALAKVGTQAVLETANYLFNSSSSPPSSTLPSASSSSASSSASSSSSSLSSSSLPFLPLPSTPWRPPWVVVMSAHPPIPAEVAYMLFFHQPPNHLRAEVEKFHRFMEEQEREHLADTLALYKPYGAEGKHALERWHRAHRQSLRQRQTAGFPWWEERGEAAREAELQNILGYYQYKKLLLAREYAKEETALERMHNIVFVDRHGDALEDITHWLLDERKSRLTPKFVKQFVEDIQDRCAVLRRLDLTEPLRTLIREKERLQAADVSALPLLTKRKELLTRKHRPVSRARVEAAVDIHPEARLRLLQLLDLNVPFMDPIAWMLKIHQEKRQRASGDPFSPPLWEMFLLHARVNLQKAAPPDDVPTYEAWQKAEGAGRRRSKRTVDGPAKHVVDPVEAMIDQLPEGAADFLRDSQDSAVGSQTLRNLQRDLASALLPRASRREGMMDDFVSIKDLHPELPELSELAGGKAANQRCEVFLPLTDAVAGAEGAVVGEREGEGEEA</sequence>
<feature type="region of interest" description="Disordered" evidence="1">
    <location>
        <begin position="905"/>
        <end position="942"/>
    </location>
</feature>
<feature type="compositionally biased region" description="Basic and acidic residues" evidence="1">
    <location>
        <begin position="404"/>
        <end position="464"/>
    </location>
</feature>
<feature type="transmembrane region" description="Helical" evidence="2">
    <location>
        <begin position="30"/>
        <end position="53"/>
    </location>
</feature>
<feature type="region of interest" description="Disordered" evidence="1">
    <location>
        <begin position="612"/>
        <end position="700"/>
    </location>
</feature>
<evidence type="ECO:0000256" key="1">
    <source>
        <dbReference type="SAM" id="MobiDB-lite"/>
    </source>
</evidence>
<evidence type="ECO:0000313" key="3">
    <source>
        <dbReference type="EMBL" id="KFH08023.1"/>
    </source>
</evidence>
<feature type="compositionally biased region" description="Polar residues" evidence="1">
    <location>
        <begin position="858"/>
        <end position="867"/>
    </location>
</feature>
<feature type="region of interest" description="Disordered" evidence="1">
    <location>
        <begin position="181"/>
        <end position="202"/>
    </location>
</feature>
<dbReference type="VEuPathDB" id="ToxoDB:TGVAND_215690"/>
<proteinExistence type="predicted"/>
<feature type="region of interest" description="Disordered" evidence="1">
    <location>
        <begin position="1071"/>
        <end position="1101"/>
    </location>
</feature>